<evidence type="ECO:0000256" key="4">
    <source>
        <dbReference type="RuleBase" id="RU367086"/>
    </source>
</evidence>
<feature type="domain" description="Brix" evidence="6">
    <location>
        <begin position="66"/>
        <end position="271"/>
    </location>
</feature>
<feature type="region of interest" description="Disordered" evidence="5">
    <location>
        <begin position="1"/>
        <end position="46"/>
    </location>
</feature>
<keyword evidence="3 4" id="KW-0539">Nucleus</keyword>
<name>W7TBG0_9STRA</name>
<evidence type="ECO:0000256" key="1">
    <source>
        <dbReference type="ARBA" id="ARBA00004604"/>
    </source>
</evidence>
<proteinExistence type="inferred from homology"/>
<evidence type="ECO:0000313" key="7">
    <source>
        <dbReference type="EMBL" id="EWM20883.1"/>
    </source>
</evidence>
<dbReference type="OrthoDB" id="407658at2759"/>
<dbReference type="PANTHER" id="PTHR12728:SF0">
    <property type="entry name" value="RIBOSOME PRODUCTION FACTOR 2 HOMOLOG"/>
    <property type="match status" value="1"/>
</dbReference>
<keyword evidence="8" id="KW-1185">Reference proteome</keyword>
<dbReference type="SMART" id="SM00879">
    <property type="entry name" value="Brix"/>
    <property type="match status" value="1"/>
</dbReference>
<dbReference type="GO" id="GO:0000463">
    <property type="term" value="P:maturation of LSU-rRNA from tricistronic rRNA transcript (SSU-rRNA, 5.8S rRNA, LSU-rRNA)"/>
    <property type="evidence" value="ECO:0007669"/>
    <property type="project" value="TreeGrafter"/>
</dbReference>
<dbReference type="EMBL" id="AZIL01002746">
    <property type="protein sequence ID" value="EWM20883.1"/>
    <property type="molecule type" value="Genomic_DNA"/>
</dbReference>
<evidence type="ECO:0000256" key="5">
    <source>
        <dbReference type="SAM" id="MobiDB-lite"/>
    </source>
</evidence>
<organism evidence="7 8">
    <name type="scientific">Nannochloropsis gaditana</name>
    <dbReference type="NCBI Taxonomy" id="72520"/>
    <lineage>
        <taxon>Eukaryota</taxon>
        <taxon>Sar</taxon>
        <taxon>Stramenopiles</taxon>
        <taxon>Ochrophyta</taxon>
        <taxon>Eustigmatophyceae</taxon>
        <taxon>Eustigmatales</taxon>
        <taxon>Monodopsidaceae</taxon>
        <taxon>Nannochloropsis</taxon>
    </lineage>
</organism>
<reference evidence="7 8" key="1">
    <citation type="journal article" date="2014" name="Mol. Plant">
        <title>Chromosome Scale Genome Assembly and Transcriptome Profiling of Nannochloropsis gaditana in Nitrogen Depletion.</title>
        <authorList>
            <person name="Corteggiani Carpinelli E."/>
            <person name="Telatin A."/>
            <person name="Vitulo N."/>
            <person name="Forcato C."/>
            <person name="D'Angelo M."/>
            <person name="Schiavon R."/>
            <person name="Vezzi A."/>
            <person name="Giacometti G.M."/>
            <person name="Morosinotto T."/>
            <person name="Valle G."/>
        </authorList>
    </citation>
    <scope>NUCLEOTIDE SEQUENCE [LARGE SCALE GENOMIC DNA]</scope>
    <source>
        <strain evidence="7 8">B-31</strain>
    </source>
</reference>
<evidence type="ECO:0000256" key="2">
    <source>
        <dbReference type="ARBA" id="ARBA00010782"/>
    </source>
</evidence>
<comment type="similarity">
    <text evidence="2 4">Belongs to the RPF2 family.</text>
</comment>
<dbReference type="AlphaFoldDB" id="W7TBG0"/>
<dbReference type="GO" id="GO:0000027">
    <property type="term" value="P:ribosomal large subunit assembly"/>
    <property type="evidence" value="ECO:0007669"/>
    <property type="project" value="InterPro"/>
</dbReference>
<dbReference type="PROSITE" id="PS50833">
    <property type="entry name" value="BRIX"/>
    <property type="match status" value="1"/>
</dbReference>
<dbReference type="GO" id="GO:0005730">
    <property type="term" value="C:nucleolus"/>
    <property type="evidence" value="ECO:0007669"/>
    <property type="project" value="UniProtKB-SubCell"/>
</dbReference>
<comment type="subcellular location">
    <subcellularLocation>
        <location evidence="1 4">Nucleus</location>
        <location evidence="1 4">Nucleolus</location>
    </subcellularLocation>
</comment>
<sequence length="347" mass="38605">MALKSSPKGQGKRDTGPKAKRKAPTPSAKAAKVASMGTKRVTPKKPKARVLRLLKAKEPKLVEDGKQALFLKGTKCPQLLQTVLRDLTKLLKPNAKFLSRKNEIRPFEDVTSLEFLADKNDCALFCFGSHSKKRPQNLIMGRTYDKHLLDMVEFGVSSVEGLDAVKATEKKRCGSKPCLVFAGDGWHQDATLERIQNLFMDFFRVDEVNKVALAGIDAVTSFTAMGTDSILVRNYHVKFKKSQGRVPNVLLEAMGPNFTLTVRRHQLAAPDLWRTACKQPKGLRPKKVKNESTNVLGETVGRVHVGRQDLTSMRVKRVKAGNTARTRRSDVIKPVTTESRKPAYLST</sequence>
<comment type="caution">
    <text evidence="7">The sequence shown here is derived from an EMBL/GenBank/DDBJ whole genome shotgun (WGS) entry which is preliminary data.</text>
</comment>
<dbReference type="InterPro" id="IPR007109">
    <property type="entry name" value="Brix"/>
</dbReference>
<dbReference type="Proteomes" id="UP000019335">
    <property type="component" value="Unassembled WGS sequence"/>
</dbReference>
<protein>
    <recommendedName>
        <fullName evidence="4">Ribosome production factor 2 homolog</fullName>
    </recommendedName>
    <alternativeName>
        <fullName evidence="4">Ribosome biogenesis protein RPF2 homolog</fullName>
    </alternativeName>
</protein>
<dbReference type="PANTHER" id="PTHR12728">
    <property type="entry name" value="BRIX DOMAIN CONTAINING PROTEIN"/>
    <property type="match status" value="1"/>
</dbReference>
<dbReference type="InterPro" id="IPR039770">
    <property type="entry name" value="Rpf2"/>
</dbReference>
<evidence type="ECO:0000259" key="6">
    <source>
        <dbReference type="PROSITE" id="PS50833"/>
    </source>
</evidence>
<evidence type="ECO:0000256" key="3">
    <source>
        <dbReference type="ARBA" id="ARBA00023242"/>
    </source>
</evidence>
<gene>
    <name evidence="7" type="ORF">Naga_100201g6</name>
</gene>
<accession>W7TBG0</accession>
<evidence type="ECO:0000313" key="8">
    <source>
        <dbReference type="Proteomes" id="UP000019335"/>
    </source>
</evidence>
<dbReference type="GO" id="GO:0019843">
    <property type="term" value="F:rRNA binding"/>
    <property type="evidence" value="ECO:0007669"/>
    <property type="project" value="UniProtKB-UniRule"/>
</dbReference>
<dbReference type="Pfam" id="PF04427">
    <property type="entry name" value="Brix"/>
    <property type="match status" value="1"/>
</dbReference>